<name>A0A9X5CB38_9FIRM</name>
<dbReference type="InterPro" id="IPR043743">
    <property type="entry name" value="DUF5688"/>
</dbReference>
<evidence type="ECO:0000313" key="2">
    <source>
        <dbReference type="Proteomes" id="UP000474104"/>
    </source>
</evidence>
<dbReference type="Pfam" id="PF18941">
    <property type="entry name" value="DUF5688"/>
    <property type="match status" value="1"/>
</dbReference>
<sequence length="303" mass="35759">MTFEEFKAMLKGRMQEYMGDGIEVRYETYTKNNQTEIEAMTFRERTPQEKTMLSPAIHLQDLYEFYKENDKIKEFDDCLHQIKLLYLNQEPKSFACIDCNWEEMRGSIFLSLVHEDWNQKWLAEQEIPYSKFLDFAIILRKTLNVFSHGAGTMVITKELMDYMSVSEDLFWEAAWNNLYQENFYIFEGAKLVSTESIEADMHIDLSHLPPMYIISNQDREYGSRAILRTDLLQKFSRELNCNLYILPSSIHEIILVADIGGFDVQKMRENVSSINASLVPEHERLSDEVYYFRKDRGTVEIAM</sequence>
<accession>A0A9X5CB38</accession>
<organism evidence="1 2">
    <name type="scientific">Schaedlerella arabinosiphila</name>
    <dbReference type="NCBI Taxonomy" id="2044587"/>
    <lineage>
        <taxon>Bacteria</taxon>
        <taxon>Bacillati</taxon>
        <taxon>Bacillota</taxon>
        <taxon>Clostridia</taxon>
        <taxon>Lachnospirales</taxon>
        <taxon>Lachnospiraceae</taxon>
        <taxon>Schaedlerella</taxon>
    </lineage>
</organism>
<reference evidence="1 2" key="1">
    <citation type="submission" date="2019-07" db="EMBL/GenBank/DDBJ databases">
        <title>Draft genome sequences of 15 bacterial species constituting the stable defined intestinal microbiota of the GM15 gnotobiotic mouse model.</title>
        <authorList>
            <person name="Elie C."/>
            <person name="Mathieu A."/>
            <person name="Saliou A."/>
            <person name="Darnaud M."/>
            <person name="Leulier F."/>
            <person name="Tamellini A."/>
        </authorList>
    </citation>
    <scope>NUCLEOTIDE SEQUENCE [LARGE SCALE GENOMIC DNA]</scope>
    <source>
        <strain evidence="2">ASF 502</strain>
    </source>
</reference>
<dbReference type="AlphaFoldDB" id="A0A9X5CB38"/>
<dbReference type="RefSeq" id="WP_044990878.1">
    <property type="nucleotide sequence ID" value="NZ_VIRB01000136.1"/>
</dbReference>
<proteinExistence type="predicted"/>
<dbReference type="OrthoDB" id="1655031at2"/>
<gene>
    <name evidence="1" type="ORF">FMM80_22975</name>
</gene>
<evidence type="ECO:0000313" key="1">
    <source>
        <dbReference type="EMBL" id="NDO71354.1"/>
    </source>
</evidence>
<dbReference type="Proteomes" id="UP000474104">
    <property type="component" value="Unassembled WGS sequence"/>
</dbReference>
<protein>
    <submittedName>
        <fullName evidence="1">Uncharacterized protein</fullName>
    </submittedName>
</protein>
<dbReference type="EMBL" id="VIRB01000136">
    <property type="protein sequence ID" value="NDO71354.1"/>
    <property type="molecule type" value="Genomic_DNA"/>
</dbReference>
<comment type="caution">
    <text evidence="1">The sequence shown here is derived from an EMBL/GenBank/DDBJ whole genome shotgun (WGS) entry which is preliminary data.</text>
</comment>